<sequence length="94" mass="10627">MAQETIEISLAQKRFNITLDPLLDEAKAEVKALFANEVDVDIITLLKAYITKTQEYARICQSLEALYANIEKSQEIGTKDQECIKIQSVENPHS</sequence>
<protein>
    <submittedName>
        <fullName evidence="1">Uncharacterized protein</fullName>
    </submittedName>
</protein>
<accession>A0A650F2U8</accession>
<dbReference type="AlphaFoldDB" id="A0A650F2U8"/>
<proteinExistence type="predicted"/>
<gene>
    <name evidence="1" type="ORF">Helico4rc_2050</name>
</gene>
<evidence type="ECO:0000313" key="1">
    <source>
        <dbReference type="EMBL" id="QGT50085.1"/>
    </source>
</evidence>
<reference evidence="1" key="1">
    <citation type="journal article" date="2020" name="J. ISSAAS">
        <title>Lactobacilli and other gastrointestinal microbiota of Peromyscus leucopus, reservoir host for agents of Lyme disease and other zoonoses in North America.</title>
        <authorList>
            <person name="Milovic A."/>
            <person name="Bassam K."/>
            <person name="Shao H."/>
            <person name="Chatzistamou I."/>
            <person name="Tufts D.M."/>
            <person name="Diuk-Wasser M."/>
            <person name="Barbour A.G."/>
        </authorList>
    </citation>
    <scope>NUCLEOTIDE SEQUENCE</scope>
    <source>
        <strain evidence="1">LL4</strain>
    </source>
</reference>
<dbReference type="EMBL" id="MN577567">
    <property type="protein sequence ID" value="QGT50085.1"/>
    <property type="molecule type" value="Genomic_DNA"/>
</dbReference>
<name>A0A650F2U8_9HELI</name>
<organism evidence="1">
    <name type="scientific">uncultured Helicobacter sp</name>
    <dbReference type="NCBI Taxonomy" id="175537"/>
    <lineage>
        <taxon>Bacteria</taxon>
        <taxon>Pseudomonadati</taxon>
        <taxon>Campylobacterota</taxon>
        <taxon>Epsilonproteobacteria</taxon>
        <taxon>Campylobacterales</taxon>
        <taxon>Helicobacteraceae</taxon>
        <taxon>Helicobacter</taxon>
        <taxon>environmental samples</taxon>
    </lineage>
</organism>